<dbReference type="InterPro" id="IPR008969">
    <property type="entry name" value="CarboxyPept-like_regulatory"/>
</dbReference>
<keyword evidence="3" id="KW-1185">Reference proteome</keyword>
<dbReference type="EMBL" id="JAVDVI010000007">
    <property type="protein sequence ID" value="MDR6967933.1"/>
    <property type="molecule type" value="Genomic_DNA"/>
</dbReference>
<evidence type="ECO:0008006" key="4">
    <source>
        <dbReference type="Google" id="ProtNLM"/>
    </source>
</evidence>
<keyword evidence="1" id="KW-0732">Signal</keyword>
<sequence length="826" mass="94824">MKQISTLLLLFSSFSLFSQIKGTVTDDKNLPLPVVSIFVENTYNGTSSNEAGQYELNVRTAGKHTIVFQYLGYKTQKKTINIDKFPFVLDVKLEEENISLAEVVINRKEDPANAVIRKAIAAKKENADNTGRFKADFYSRGMFKLKNVPKKFMGQEIGNLDGSLDSTGSGIVYLSETVSKIMFEKPDNFKEKIIASKISGNDNGFSYNSARGTNFDFYKNTLSFGANMISPIADNAFSYYKFVLEGTFQDENNQMINKIKIIPRRDREPVFEGYIYIVEDSWAIYGVDVDVKGYRSHQEFMDVMNLKQNYNYNKTTHIWSKNLQSLEFTAGAFGVKFLGKFTHVFSNYEFPDQFEKKTFTNEILSFEENANKKDSVYWNAYRPVPLTLEESNDYVKKDSLQTLRKSEKYLDSIDAKGNKFKIFDIISGYTYKKSIDKWSFNYAGIMDLASTSYNTVQGWNLNSGFSFRKWNEENGKYTYINSVFNYGFAEDRLRVMGSYYHRFNNQNYAAISVSGGSTVSQFNSAEPISKFVNTVSSLFFKDNYMKIYNKEFAQINYGQNVVNGLYLNGKLEYEQRKPLFNNTDYVIIKDSDLFTSNNPLAPDDYLNAPFEQHHLVKASLSGRINFGQKYISRPDGRFNIRNNKYPTVTFNYEKAFAATDKAYEFQAVSGSVYYDKTLGNKGTLSINLKGGTFFDADNISFIDYKHFNGNQTHIGTADRYLNVFNLMPYYSNSTNKSYFESHFEHNDNGFIMNKIPLLNKLNTTLILGFHNLATTDRKPYQEFSVGLDRLGFGKFKMLRVDYVRSYQNGYIGDGVVFGLKFLNILE</sequence>
<dbReference type="InterPro" id="IPR043741">
    <property type="entry name" value="DUF5686"/>
</dbReference>
<evidence type="ECO:0000313" key="3">
    <source>
        <dbReference type="Proteomes" id="UP001255185"/>
    </source>
</evidence>
<organism evidence="2 3">
    <name type="scientific">Flavobacterium arsenatis</name>
    <dbReference type="NCBI Taxonomy" id="1484332"/>
    <lineage>
        <taxon>Bacteria</taxon>
        <taxon>Pseudomonadati</taxon>
        <taxon>Bacteroidota</taxon>
        <taxon>Flavobacteriia</taxon>
        <taxon>Flavobacteriales</taxon>
        <taxon>Flavobacteriaceae</taxon>
        <taxon>Flavobacterium</taxon>
    </lineage>
</organism>
<protein>
    <recommendedName>
        <fullName evidence="4">Carboxypeptidase-like regulatory domain-containing protein</fullName>
    </recommendedName>
</protein>
<name>A0ABU1TPP3_9FLAO</name>
<dbReference type="Gene3D" id="2.60.40.1120">
    <property type="entry name" value="Carboxypeptidase-like, regulatory domain"/>
    <property type="match status" value="1"/>
</dbReference>
<evidence type="ECO:0000256" key="1">
    <source>
        <dbReference type="SAM" id="SignalP"/>
    </source>
</evidence>
<comment type="caution">
    <text evidence="2">The sequence shown here is derived from an EMBL/GenBank/DDBJ whole genome shotgun (WGS) entry which is preliminary data.</text>
</comment>
<dbReference type="RefSeq" id="WP_310026311.1">
    <property type="nucleotide sequence ID" value="NZ_JAVDVI010000007.1"/>
</dbReference>
<proteinExistence type="predicted"/>
<feature type="chain" id="PRO_5046039221" description="Carboxypeptidase-like regulatory domain-containing protein" evidence="1">
    <location>
        <begin position="19"/>
        <end position="826"/>
    </location>
</feature>
<dbReference type="Proteomes" id="UP001255185">
    <property type="component" value="Unassembled WGS sequence"/>
</dbReference>
<dbReference type="Pfam" id="PF18939">
    <property type="entry name" value="DUF5686"/>
    <property type="match status" value="1"/>
</dbReference>
<reference evidence="2 3" key="1">
    <citation type="submission" date="2023-07" db="EMBL/GenBank/DDBJ databases">
        <title>Sorghum-associated microbial communities from plants grown in Nebraska, USA.</title>
        <authorList>
            <person name="Schachtman D."/>
        </authorList>
    </citation>
    <scope>NUCLEOTIDE SEQUENCE [LARGE SCALE GENOMIC DNA]</scope>
    <source>
        <strain evidence="2 3">3773</strain>
    </source>
</reference>
<evidence type="ECO:0000313" key="2">
    <source>
        <dbReference type="EMBL" id="MDR6967933.1"/>
    </source>
</evidence>
<accession>A0ABU1TPP3</accession>
<dbReference type="Pfam" id="PF13715">
    <property type="entry name" value="CarbopepD_reg_2"/>
    <property type="match status" value="1"/>
</dbReference>
<feature type="signal peptide" evidence="1">
    <location>
        <begin position="1"/>
        <end position="18"/>
    </location>
</feature>
<gene>
    <name evidence="2" type="ORF">J2X31_001947</name>
</gene>
<dbReference type="SUPFAM" id="SSF49464">
    <property type="entry name" value="Carboxypeptidase regulatory domain-like"/>
    <property type="match status" value="1"/>
</dbReference>